<keyword evidence="13" id="KW-0456">Lyase</keyword>
<evidence type="ECO:0000256" key="10">
    <source>
        <dbReference type="ARBA" id="ARBA00022741"/>
    </source>
</evidence>
<keyword evidence="7" id="KW-0949">S-adenosyl-L-methionine</keyword>
<dbReference type="InterPro" id="IPR029039">
    <property type="entry name" value="Flavoprotein-like_sf"/>
</dbReference>
<evidence type="ECO:0000256" key="20">
    <source>
        <dbReference type="SAM" id="Phobius"/>
    </source>
</evidence>
<feature type="transmembrane region" description="Helical" evidence="20">
    <location>
        <begin position="12"/>
        <end position="30"/>
    </location>
</feature>
<evidence type="ECO:0000256" key="9">
    <source>
        <dbReference type="ARBA" id="ARBA00022723"/>
    </source>
</evidence>
<protein>
    <recommendedName>
        <fullName evidence="5">S-adenosyl-L-methionine-dependent tRNA 4-demethylwyosine synthase TYW1</fullName>
        <ecNumber evidence="4">4.1.3.44</ecNumber>
    </recommendedName>
    <alternativeName>
        <fullName evidence="18">Radical S-adenosyl methionine and flavodoxin domain-containing protein 1</fullName>
    </alternativeName>
    <alternativeName>
        <fullName evidence="16">tRNA wybutosine-synthesizing protein 1 homolog</fullName>
    </alternativeName>
    <alternativeName>
        <fullName evidence="17">tRNA-yW-synthesizing protein</fullName>
    </alternativeName>
</protein>
<dbReference type="Gene3D" id="3.40.50.360">
    <property type="match status" value="1"/>
</dbReference>
<evidence type="ECO:0000256" key="1">
    <source>
        <dbReference type="ARBA" id="ARBA00001966"/>
    </source>
</evidence>
<dbReference type="GO" id="GO:0046872">
    <property type="term" value="F:metal ion binding"/>
    <property type="evidence" value="ECO:0007669"/>
    <property type="project" value="UniProtKB-KW"/>
</dbReference>
<dbReference type="InterPro" id="IPR013917">
    <property type="entry name" value="tRNA_wybutosine-synth"/>
</dbReference>
<keyword evidence="20" id="KW-0812">Transmembrane</keyword>
<dbReference type="GO" id="GO:0010181">
    <property type="term" value="F:FMN binding"/>
    <property type="evidence" value="ECO:0007669"/>
    <property type="project" value="InterPro"/>
</dbReference>
<dbReference type="PANTHER" id="PTHR13930:SF0">
    <property type="entry name" value="S-ADENOSYL-L-METHIONINE-DEPENDENT TRNA 4-DEMETHYLWYOSINE SYNTHASE TYW1-RELATED"/>
    <property type="match status" value="1"/>
</dbReference>
<keyword evidence="8" id="KW-0819">tRNA processing</keyword>
<dbReference type="UniPathway" id="UPA00375"/>
<feature type="domain" description="Radical SAM core" evidence="22">
    <location>
        <begin position="393"/>
        <end position="637"/>
    </location>
</feature>
<dbReference type="EMBL" id="CAKKLH010000041">
    <property type="protein sequence ID" value="CAH0100613.1"/>
    <property type="molecule type" value="Genomic_DNA"/>
</dbReference>
<evidence type="ECO:0000256" key="14">
    <source>
        <dbReference type="ARBA" id="ARBA00025368"/>
    </source>
</evidence>
<evidence type="ECO:0000256" key="12">
    <source>
        <dbReference type="ARBA" id="ARBA00023014"/>
    </source>
</evidence>
<dbReference type="SFLD" id="SFLDF00284">
    <property type="entry name" value="tRNA_wybutosine-synthesizing"/>
    <property type="match status" value="1"/>
</dbReference>
<evidence type="ECO:0000256" key="6">
    <source>
        <dbReference type="ARBA" id="ARBA00022485"/>
    </source>
</evidence>
<evidence type="ECO:0000256" key="2">
    <source>
        <dbReference type="ARBA" id="ARBA00004797"/>
    </source>
</evidence>
<feature type="domain" description="Flavodoxin-like" evidence="21">
    <location>
        <begin position="92"/>
        <end position="250"/>
    </location>
</feature>
<dbReference type="Gene3D" id="3.20.20.70">
    <property type="entry name" value="Aldolase class I"/>
    <property type="match status" value="1"/>
</dbReference>
<dbReference type="GO" id="GO:0031591">
    <property type="term" value="P:wybutosine biosynthetic process"/>
    <property type="evidence" value="ECO:0007669"/>
    <property type="project" value="TreeGrafter"/>
</dbReference>
<evidence type="ECO:0000256" key="4">
    <source>
        <dbReference type="ARBA" id="ARBA00012821"/>
    </source>
</evidence>
<dbReference type="PRINTS" id="PR00369">
    <property type="entry name" value="FLAVODOXIN"/>
</dbReference>
<evidence type="ECO:0000259" key="21">
    <source>
        <dbReference type="PROSITE" id="PS50902"/>
    </source>
</evidence>
<dbReference type="SUPFAM" id="SSF52218">
    <property type="entry name" value="Flavoproteins"/>
    <property type="match status" value="1"/>
</dbReference>
<organism evidence="23 24">
    <name type="scientific">Daphnia galeata</name>
    <dbReference type="NCBI Taxonomy" id="27404"/>
    <lineage>
        <taxon>Eukaryota</taxon>
        <taxon>Metazoa</taxon>
        <taxon>Ecdysozoa</taxon>
        <taxon>Arthropoda</taxon>
        <taxon>Crustacea</taxon>
        <taxon>Branchiopoda</taxon>
        <taxon>Diplostraca</taxon>
        <taxon>Cladocera</taxon>
        <taxon>Anomopoda</taxon>
        <taxon>Daphniidae</taxon>
        <taxon>Daphnia</taxon>
    </lineage>
</organism>
<evidence type="ECO:0000256" key="7">
    <source>
        <dbReference type="ARBA" id="ARBA00022691"/>
    </source>
</evidence>
<feature type="compositionally biased region" description="Acidic residues" evidence="19">
    <location>
        <begin position="300"/>
        <end position="309"/>
    </location>
</feature>
<keyword evidence="6" id="KW-0004">4Fe-4S</keyword>
<dbReference type="CDD" id="cd01335">
    <property type="entry name" value="Radical_SAM"/>
    <property type="match status" value="1"/>
</dbReference>
<dbReference type="EC" id="4.1.3.44" evidence="4"/>
<feature type="region of interest" description="Disordered" evidence="19">
    <location>
        <begin position="283"/>
        <end position="309"/>
    </location>
</feature>
<keyword evidence="10" id="KW-0547">Nucleotide-binding</keyword>
<dbReference type="GO" id="GO:0051539">
    <property type="term" value="F:4 iron, 4 sulfur cluster binding"/>
    <property type="evidence" value="ECO:0007669"/>
    <property type="project" value="UniProtKB-KW"/>
</dbReference>
<keyword evidence="12" id="KW-0411">Iron-sulfur</keyword>
<dbReference type="InterPro" id="IPR001094">
    <property type="entry name" value="Flavdoxin-like"/>
</dbReference>
<evidence type="ECO:0000256" key="13">
    <source>
        <dbReference type="ARBA" id="ARBA00023239"/>
    </source>
</evidence>
<sequence length="726" mass="82169">MKVAHPPLIGSFFLPTLGLAVFSLALGYWISRKKKSIVKDDEPNITQNSSSDTVGEIDSMSTLENVKGKKNKHQCNCGSTETSKFEKQPSQIKIMYGTLMGKSKKFAEILLEHIAEEGTQVSVVNLKECDSEDNFVGSDSKDTLFIFIVSTYAEGSPPDDAQLFYKWLEDSALDFRVPKTFLADARFSVFGLGNSLYSENYNVIGRNIDKWLSQIGAERYAPLGLGDENVAESLHGNIEADFDHWCEGILNLLKYPQDTTAKKNGCSKGNDCCSKKGKKKSVNRLQKNKANRAEEKDVTYDSDSDSDGNEAVVDLEDLGSFVRVENKVGVESEEEEEFVSTDGEPREMLTPQLRESLTKQGYRLIGTHSGVKLCRWTKAMLRGRGGCYKHTFYGIESHRCMETTPSLACANKCVFCWRHHSNPVGTEWRWKMDPAEFILEGALEQHAKMINQFKGVPGVQPQRLAEGMNPVHCALSLVGEPIMYPEINRFLRMLHDKKISSFLVTNAQFPEAIRQLEPCTQLYVSVDASTKDSLKRIDRPLFKDFWERFLDSLRALSAKGQRTVYRLTLVKAWNVEELESYAELVKLGEPDFIEIKGVTFCGTSKASTLTMENIPWHHEVVTFGEKICSYLDSYGLAAEHEHSNCILLAKRSKFFKNGRWNTWIDYDKFHQLMQDYYLSDGKATFTSEDYMAATPDWAMFGSPEHGFDPAENRWHRKPPKKDISGC</sequence>
<dbReference type="InterPro" id="IPR013785">
    <property type="entry name" value="Aldolase_TIM"/>
</dbReference>
<dbReference type="Pfam" id="PF04055">
    <property type="entry name" value="Radical_SAM"/>
    <property type="match status" value="1"/>
</dbReference>
<dbReference type="InterPro" id="IPR007197">
    <property type="entry name" value="rSAM"/>
</dbReference>
<comment type="caution">
    <text evidence="23">The sequence shown here is derived from an EMBL/GenBank/DDBJ whole genome shotgun (WGS) entry which is preliminary data.</text>
</comment>
<evidence type="ECO:0000259" key="22">
    <source>
        <dbReference type="PROSITE" id="PS51918"/>
    </source>
</evidence>
<dbReference type="InterPro" id="IPR034556">
    <property type="entry name" value="tRNA_wybutosine-synthase"/>
</dbReference>
<evidence type="ECO:0000256" key="11">
    <source>
        <dbReference type="ARBA" id="ARBA00023004"/>
    </source>
</evidence>
<evidence type="ECO:0000313" key="24">
    <source>
        <dbReference type="Proteomes" id="UP000789390"/>
    </source>
</evidence>
<dbReference type="SFLD" id="SFLDG01071">
    <property type="entry name" value="tRNA_wybutosine-synthesizing"/>
    <property type="match status" value="1"/>
</dbReference>
<dbReference type="SFLD" id="SFLDS00029">
    <property type="entry name" value="Radical_SAM"/>
    <property type="match status" value="1"/>
</dbReference>
<dbReference type="InterPro" id="IPR058240">
    <property type="entry name" value="rSAM_sf"/>
</dbReference>
<evidence type="ECO:0000313" key="23">
    <source>
        <dbReference type="EMBL" id="CAH0100613.1"/>
    </source>
</evidence>
<gene>
    <name evidence="23" type="ORF">DGAL_LOCUS2898</name>
</gene>
<evidence type="ECO:0000256" key="19">
    <source>
        <dbReference type="SAM" id="MobiDB-lite"/>
    </source>
</evidence>
<evidence type="ECO:0000256" key="8">
    <source>
        <dbReference type="ARBA" id="ARBA00022694"/>
    </source>
</evidence>
<comment type="catalytic activity">
    <reaction evidence="15">
        <text>N(1)-methylguanosine(37) in tRNA(Phe) + pyruvate + S-adenosyl-L-methionine = 4-demethylwyosine(37) in tRNA(Phe) + 5'-deoxyadenosine + L-methionine + CO2 + H2O</text>
        <dbReference type="Rhea" id="RHEA:36347"/>
        <dbReference type="Rhea" id="RHEA-COMP:10164"/>
        <dbReference type="Rhea" id="RHEA-COMP:10165"/>
        <dbReference type="ChEBI" id="CHEBI:15361"/>
        <dbReference type="ChEBI" id="CHEBI:15377"/>
        <dbReference type="ChEBI" id="CHEBI:16526"/>
        <dbReference type="ChEBI" id="CHEBI:17319"/>
        <dbReference type="ChEBI" id="CHEBI:57844"/>
        <dbReference type="ChEBI" id="CHEBI:59789"/>
        <dbReference type="ChEBI" id="CHEBI:64315"/>
        <dbReference type="ChEBI" id="CHEBI:73542"/>
        <dbReference type="EC" id="4.1.3.44"/>
    </reaction>
</comment>
<evidence type="ECO:0000256" key="5">
    <source>
        <dbReference type="ARBA" id="ARBA00017596"/>
    </source>
</evidence>
<keyword evidence="20" id="KW-1133">Transmembrane helix</keyword>
<keyword evidence="24" id="KW-1185">Reference proteome</keyword>
<dbReference type="OrthoDB" id="271553at2759"/>
<evidence type="ECO:0000256" key="3">
    <source>
        <dbReference type="ARBA" id="ARBA00010115"/>
    </source>
</evidence>
<keyword evidence="20" id="KW-0472">Membrane</keyword>
<dbReference type="GO" id="GO:0102521">
    <property type="term" value="F:tRNA-4-demethylwyosine synthase activity"/>
    <property type="evidence" value="ECO:0007669"/>
    <property type="project" value="UniProtKB-EC"/>
</dbReference>
<dbReference type="Pfam" id="PF00258">
    <property type="entry name" value="Flavodoxin_1"/>
    <property type="match status" value="1"/>
</dbReference>
<evidence type="ECO:0000256" key="17">
    <source>
        <dbReference type="ARBA" id="ARBA00081169"/>
    </source>
</evidence>
<keyword evidence="11" id="KW-0408">Iron</keyword>
<evidence type="ECO:0000256" key="16">
    <source>
        <dbReference type="ARBA" id="ARBA00078095"/>
    </source>
</evidence>
<dbReference type="PROSITE" id="PS51918">
    <property type="entry name" value="RADICAL_SAM"/>
    <property type="match status" value="1"/>
</dbReference>
<comment type="similarity">
    <text evidence="3">Belongs to the TYW1 family.</text>
</comment>
<evidence type="ECO:0000256" key="18">
    <source>
        <dbReference type="ARBA" id="ARBA00082357"/>
    </source>
</evidence>
<comment type="function">
    <text evidence="14">Probable component of the wybutosine biosynthesis pathway. Wybutosine is a hyper modified guanosine with a tricyclic base found at the 3'-position adjacent to the anticodon of eukaryotic phenylalanine tRNA. Catalyzes the condensation of N-methylguanine with 2 carbon atoms from pyruvate to form the tricyclic 4-demethylwyosine, an intermediate in wybutosine biosynthesis.</text>
</comment>
<dbReference type="InterPro" id="IPR008254">
    <property type="entry name" value="Flavodoxin/NO_synth"/>
</dbReference>
<dbReference type="PROSITE" id="PS50902">
    <property type="entry name" value="FLAVODOXIN_LIKE"/>
    <property type="match status" value="1"/>
</dbReference>
<name>A0A8J2RDQ6_9CRUS</name>
<proteinExistence type="inferred from homology"/>
<reference evidence="23" key="1">
    <citation type="submission" date="2021-11" db="EMBL/GenBank/DDBJ databases">
        <authorList>
            <person name="Schell T."/>
        </authorList>
    </citation>
    <scope>NUCLEOTIDE SEQUENCE</scope>
    <source>
        <strain evidence="23">M5</strain>
    </source>
</reference>
<dbReference type="AlphaFoldDB" id="A0A8J2RDQ6"/>
<dbReference type="FunFam" id="3.20.20.70:FF:000196">
    <property type="entry name" value="S-adenosyl-L-methionine-dependent tRNA 4-demethylwyosine synthase"/>
    <property type="match status" value="1"/>
</dbReference>
<dbReference type="Proteomes" id="UP000789390">
    <property type="component" value="Unassembled WGS sequence"/>
</dbReference>
<dbReference type="Pfam" id="PF08608">
    <property type="entry name" value="Wyosine_form"/>
    <property type="match status" value="1"/>
</dbReference>
<evidence type="ECO:0000256" key="15">
    <source>
        <dbReference type="ARBA" id="ARBA00049466"/>
    </source>
</evidence>
<comment type="cofactor">
    <cofactor evidence="1">
        <name>[4Fe-4S] cluster</name>
        <dbReference type="ChEBI" id="CHEBI:49883"/>
    </cofactor>
</comment>
<dbReference type="PANTHER" id="PTHR13930">
    <property type="entry name" value="S-ADENOSYL-L-METHIONINE-DEPENDENT TRNA 4-DEMETHYLWYOSINE SYNTHASE"/>
    <property type="match status" value="1"/>
</dbReference>
<dbReference type="SUPFAM" id="SSF102114">
    <property type="entry name" value="Radical SAM enzymes"/>
    <property type="match status" value="1"/>
</dbReference>
<comment type="pathway">
    <text evidence="2">tRNA modification; wybutosine-tRNA(Phe) biosynthesis.</text>
</comment>
<accession>A0A8J2RDQ6</accession>
<keyword evidence="9" id="KW-0479">Metal-binding</keyword>